<dbReference type="NCBIfam" id="TIGR00190">
    <property type="entry name" value="thiC"/>
    <property type="match status" value="1"/>
</dbReference>
<accession>A0A7X4HBN0</accession>
<comment type="caution">
    <text evidence="15">The sequence shown here is derived from an EMBL/GenBank/DDBJ whole genome shotgun (WGS) entry which is preliminary data.</text>
</comment>
<protein>
    <recommendedName>
        <fullName evidence="13">Phosphomethylpyrimidine synthase</fullName>
        <ecNumber evidence="13">4.1.99.17</ecNumber>
    </recommendedName>
    <alternativeName>
        <fullName evidence="13">Hydroxymethylpyrimidine phosphate synthase</fullName>
        <shortName evidence="13">HMP-P synthase</shortName>
        <shortName evidence="13">HMP-phosphate synthase</shortName>
        <shortName evidence="13">HMPP synthase</shortName>
    </alternativeName>
    <alternativeName>
        <fullName evidence="13">Thiamine biosynthesis protein ThiC</fullName>
    </alternativeName>
</protein>
<feature type="binding site" evidence="13">
    <location>
        <position position="587"/>
    </location>
    <ligand>
        <name>[4Fe-4S] cluster</name>
        <dbReference type="ChEBI" id="CHEBI:49883"/>
        <note>4Fe-4S-S-AdoMet</note>
    </ligand>
</feature>
<evidence type="ECO:0000256" key="6">
    <source>
        <dbReference type="ARBA" id="ARBA00022833"/>
    </source>
</evidence>
<dbReference type="GO" id="GO:0009228">
    <property type="term" value="P:thiamine biosynthetic process"/>
    <property type="evidence" value="ECO:0007669"/>
    <property type="project" value="UniProtKB-UniRule"/>
</dbReference>
<keyword evidence="7 13" id="KW-0784">Thiamine biosynthesis</keyword>
<feature type="binding site" evidence="13">
    <location>
        <position position="436"/>
    </location>
    <ligand>
        <name>substrate</name>
    </ligand>
</feature>
<dbReference type="Pfam" id="PF01964">
    <property type="entry name" value="ThiC_Rad_SAM"/>
    <property type="match status" value="1"/>
</dbReference>
<feature type="binding site" evidence="13">
    <location>
        <position position="336"/>
    </location>
    <ligand>
        <name>substrate</name>
    </ligand>
</feature>
<dbReference type="SFLD" id="SFLDF00407">
    <property type="entry name" value="phosphomethylpyrimidine_syntha"/>
    <property type="match status" value="1"/>
</dbReference>
<sequence>MNANPKFLSATAEVDSAAIAPLPNSRKFYVEGSRPDIRVPMREISQSDTPASFGHEKNPPIYVYDTSGPYTDPDVQIDIRSGLATPRLPWILERDDTEELDGPTSDYGKERLNDAALAELRFNLTRKPRRAKANGNVTQMHYARQGIITPEMEFVAIRENMRRKEYLAELKASGPMGERMAEMMGRQHPGQNYGAATPAEITPEFVREEIARGRAIIPANINHPEVEPMIIGRNFLVKINANIGNSAVTSSIGEEVEKMTWAIRWGGDNVMDLSTGKHIHETREWIIRNSPVPIGTVPIYQALEKVNGKAEDLTWEIFRDTLIEQAEQGVDYFTIHAGVLLRYVPLTAKRLTGIVSRGGSIMAKWCLAHHKESFLYTHFEEICEIMKAYDVSFSLGDGLRPGSIYDANDEAQLGELKTLGELTQIAWKHDVQVMIEGPGHVPMQLIKENMDLQLDQCSEAPFYTLGPLTTDIAPGYDHITSGIGAALIGWYGTAMLCYVTPKEHLGLPNKDDVKDGIITYKIAAHAADLAKGHPGAQIRDNALSKARFEFRWEDQFNIGLDPDKARSFHDETLPKDSAKVAHFCSMCGPHFCSMKITQEVREYAAQGMQEKAVEFVKKGAQLYSKA</sequence>
<evidence type="ECO:0000256" key="5">
    <source>
        <dbReference type="ARBA" id="ARBA00022723"/>
    </source>
</evidence>
<dbReference type="PANTHER" id="PTHR30557:SF1">
    <property type="entry name" value="PHOSPHOMETHYLPYRIMIDINE SYNTHASE, CHLOROPLASTIC"/>
    <property type="match status" value="1"/>
</dbReference>
<dbReference type="SFLD" id="SFLDG01114">
    <property type="entry name" value="phosphomethylpyrimidine_syntha"/>
    <property type="match status" value="1"/>
</dbReference>
<dbReference type="Pfam" id="PF13667">
    <property type="entry name" value="ThiC-associated"/>
    <property type="match status" value="1"/>
</dbReference>
<dbReference type="GO" id="GO:0008270">
    <property type="term" value="F:zinc ion binding"/>
    <property type="evidence" value="ECO:0007669"/>
    <property type="project" value="UniProtKB-UniRule"/>
</dbReference>
<dbReference type="RefSeq" id="WP_161071667.1">
    <property type="nucleotide sequence ID" value="NZ_CP086370.1"/>
</dbReference>
<evidence type="ECO:0000256" key="2">
    <source>
        <dbReference type="ARBA" id="ARBA00004948"/>
    </source>
</evidence>
<evidence type="ECO:0000256" key="4">
    <source>
        <dbReference type="ARBA" id="ARBA00022691"/>
    </source>
</evidence>
<feature type="binding site" evidence="13">
    <location>
        <begin position="356"/>
        <end position="358"/>
    </location>
    <ligand>
        <name>substrate</name>
    </ligand>
</feature>
<keyword evidence="9 13" id="KW-0411">Iron-sulfur</keyword>
<evidence type="ECO:0000256" key="3">
    <source>
        <dbReference type="ARBA" id="ARBA00022485"/>
    </source>
</evidence>
<reference evidence="15 16" key="1">
    <citation type="submission" date="2019-12" db="EMBL/GenBank/DDBJ databases">
        <title>Novel species isolated from a subtropical stream in China.</title>
        <authorList>
            <person name="Lu H."/>
        </authorList>
    </citation>
    <scope>NUCLEOTIDE SEQUENCE [LARGE SCALE GENOMIC DNA]</scope>
    <source>
        <strain evidence="15 16">FT127W</strain>
    </source>
</reference>
<dbReference type="NCBIfam" id="NF006763">
    <property type="entry name" value="PRK09284.1"/>
    <property type="match status" value="1"/>
</dbReference>
<feature type="binding site" evidence="13">
    <location>
        <position position="271"/>
    </location>
    <ligand>
        <name>substrate</name>
    </ligand>
</feature>
<dbReference type="NCBIfam" id="NF009895">
    <property type="entry name" value="PRK13352.1"/>
    <property type="match status" value="1"/>
</dbReference>
<organism evidence="15 16">
    <name type="scientific">Pseudoduganella aquatica</name>
    <dbReference type="NCBI Taxonomy" id="2660641"/>
    <lineage>
        <taxon>Bacteria</taxon>
        <taxon>Pseudomonadati</taxon>
        <taxon>Pseudomonadota</taxon>
        <taxon>Betaproteobacteria</taxon>
        <taxon>Burkholderiales</taxon>
        <taxon>Oxalobacteraceae</taxon>
        <taxon>Telluria group</taxon>
        <taxon>Pseudoduganella</taxon>
    </lineage>
</organism>
<dbReference type="GO" id="GO:0005829">
    <property type="term" value="C:cytosol"/>
    <property type="evidence" value="ECO:0007669"/>
    <property type="project" value="TreeGrafter"/>
</dbReference>
<dbReference type="GO" id="GO:0070284">
    <property type="term" value="F:phosphomethylpyrimidine synthase activity"/>
    <property type="evidence" value="ECO:0007669"/>
    <property type="project" value="UniProtKB-EC"/>
</dbReference>
<comment type="cofactor">
    <cofactor evidence="13">
        <name>[4Fe-4S] cluster</name>
        <dbReference type="ChEBI" id="CHEBI:49883"/>
    </cofactor>
    <text evidence="13">Binds 1 [4Fe-4S] cluster per subunit. The cluster is coordinated with 3 cysteines and an exchangeable S-adenosyl-L-methionine.</text>
</comment>
<dbReference type="Proteomes" id="UP000450676">
    <property type="component" value="Unassembled WGS sequence"/>
</dbReference>
<keyword evidence="5 13" id="KW-0479">Metal-binding</keyword>
<keyword evidence="8 13" id="KW-0408">Iron</keyword>
<feature type="binding site" evidence="13">
    <location>
        <position position="242"/>
    </location>
    <ligand>
        <name>substrate</name>
    </ligand>
</feature>
<keyword evidence="16" id="KW-1185">Reference proteome</keyword>
<dbReference type="InterPro" id="IPR002817">
    <property type="entry name" value="ThiC/BzaA/B"/>
</dbReference>
<evidence type="ECO:0000313" key="16">
    <source>
        <dbReference type="Proteomes" id="UP000450676"/>
    </source>
</evidence>
<feature type="binding site" evidence="13">
    <location>
        <position position="463"/>
    </location>
    <ligand>
        <name>substrate</name>
    </ligand>
</feature>
<feature type="domain" description="ThiC-associated" evidence="14">
    <location>
        <begin position="21"/>
        <end position="98"/>
    </location>
</feature>
<keyword evidence="6 13" id="KW-0862">Zinc</keyword>
<feature type="binding site" evidence="13">
    <location>
        <position position="300"/>
    </location>
    <ligand>
        <name>substrate</name>
    </ligand>
</feature>
<dbReference type="EC" id="4.1.99.17" evidence="13"/>
<evidence type="ECO:0000259" key="14">
    <source>
        <dbReference type="Pfam" id="PF13667"/>
    </source>
</evidence>
<dbReference type="UniPathway" id="UPA00060"/>
<dbReference type="InterPro" id="IPR037509">
    <property type="entry name" value="ThiC"/>
</dbReference>
<keyword evidence="10 13" id="KW-0456">Lyase</keyword>
<gene>
    <name evidence="13 15" type="primary">thiC</name>
    <name evidence="15" type="ORF">GTP77_08135</name>
</gene>
<evidence type="ECO:0000256" key="12">
    <source>
        <dbReference type="ARBA" id="ARBA00061546"/>
    </source>
</evidence>
<dbReference type="GO" id="GO:0009229">
    <property type="term" value="P:thiamine diphosphate biosynthetic process"/>
    <property type="evidence" value="ECO:0007669"/>
    <property type="project" value="UniProtKB-UniRule"/>
</dbReference>
<comment type="similarity">
    <text evidence="12 13">Belongs to the ThiC family.</text>
</comment>
<feature type="binding site" evidence="13">
    <location>
        <position position="584"/>
    </location>
    <ligand>
        <name>[4Fe-4S] cluster</name>
        <dbReference type="ChEBI" id="CHEBI:49883"/>
        <note>4Fe-4S-S-AdoMet</note>
    </ligand>
</feature>
<dbReference type="EMBL" id="WWCU01000006">
    <property type="protein sequence ID" value="MYN07307.1"/>
    <property type="molecule type" value="Genomic_DNA"/>
</dbReference>
<dbReference type="Gene3D" id="3.20.20.540">
    <property type="entry name" value="Radical SAM ThiC family, central domain"/>
    <property type="match status" value="1"/>
</dbReference>
<evidence type="ECO:0000256" key="11">
    <source>
        <dbReference type="ARBA" id="ARBA00050218"/>
    </source>
</evidence>
<proteinExistence type="inferred from homology"/>
<feature type="binding site" evidence="13">
    <location>
        <position position="592"/>
    </location>
    <ligand>
        <name>[4Fe-4S] cluster</name>
        <dbReference type="ChEBI" id="CHEBI:49883"/>
        <note>4Fe-4S-S-AdoMet</note>
    </ligand>
</feature>
<name>A0A7X4HBN0_9BURK</name>
<comment type="function">
    <text evidence="1 13">Catalyzes the synthesis of the hydroxymethylpyrimidine phosphate (HMP-P) moiety of thiamine from aminoimidazole ribotide (AIR) in a radical S-adenosyl-L-methionine (SAM)-dependent reaction.</text>
</comment>
<dbReference type="FunFam" id="3.20.20.540:FF:000001">
    <property type="entry name" value="Phosphomethylpyrimidine synthase"/>
    <property type="match status" value="1"/>
</dbReference>
<keyword evidence="3 13" id="KW-0004">4Fe-4S</keyword>
<dbReference type="GO" id="GO:0051539">
    <property type="term" value="F:4 iron, 4 sulfur cluster binding"/>
    <property type="evidence" value="ECO:0007669"/>
    <property type="project" value="UniProtKB-KW"/>
</dbReference>
<comment type="catalytic activity">
    <reaction evidence="11 13">
        <text>5-amino-1-(5-phospho-beta-D-ribosyl)imidazole + S-adenosyl-L-methionine = 4-amino-2-methyl-5-(phosphooxymethyl)pyrimidine + CO + 5'-deoxyadenosine + formate + L-methionine + 3 H(+)</text>
        <dbReference type="Rhea" id="RHEA:24840"/>
        <dbReference type="ChEBI" id="CHEBI:15378"/>
        <dbReference type="ChEBI" id="CHEBI:15740"/>
        <dbReference type="ChEBI" id="CHEBI:17245"/>
        <dbReference type="ChEBI" id="CHEBI:17319"/>
        <dbReference type="ChEBI" id="CHEBI:57844"/>
        <dbReference type="ChEBI" id="CHEBI:58354"/>
        <dbReference type="ChEBI" id="CHEBI:59789"/>
        <dbReference type="ChEBI" id="CHEBI:137981"/>
        <dbReference type="EC" id="4.1.99.17"/>
    </reaction>
</comment>
<dbReference type="PANTHER" id="PTHR30557">
    <property type="entry name" value="THIAMINE BIOSYNTHESIS PROTEIN THIC"/>
    <property type="match status" value="1"/>
</dbReference>
<feature type="binding site" evidence="13">
    <location>
        <position position="504"/>
    </location>
    <ligand>
        <name>Zn(2+)</name>
        <dbReference type="ChEBI" id="CHEBI:29105"/>
    </ligand>
</feature>
<evidence type="ECO:0000256" key="13">
    <source>
        <dbReference type="HAMAP-Rule" id="MF_00089"/>
    </source>
</evidence>
<dbReference type="InterPro" id="IPR038521">
    <property type="entry name" value="ThiC/Bza_core_dom"/>
</dbReference>
<evidence type="ECO:0000256" key="7">
    <source>
        <dbReference type="ARBA" id="ARBA00022977"/>
    </source>
</evidence>
<comment type="subunit">
    <text evidence="13">Homodimer.</text>
</comment>
<dbReference type="Gene3D" id="6.10.250.620">
    <property type="match status" value="1"/>
</dbReference>
<dbReference type="InterPro" id="IPR025747">
    <property type="entry name" value="ThiC-associated_dom"/>
</dbReference>
<evidence type="ECO:0000256" key="1">
    <source>
        <dbReference type="ARBA" id="ARBA00003175"/>
    </source>
</evidence>
<dbReference type="SFLD" id="SFLDS00113">
    <property type="entry name" value="Radical_SAM_Phosphomethylpyrim"/>
    <property type="match status" value="1"/>
</dbReference>
<dbReference type="AlphaFoldDB" id="A0A7X4HBN0"/>
<dbReference type="HAMAP" id="MF_00089">
    <property type="entry name" value="ThiC"/>
    <property type="match status" value="1"/>
</dbReference>
<evidence type="ECO:0000313" key="15">
    <source>
        <dbReference type="EMBL" id="MYN07307.1"/>
    </source>
</evidence>
<evidence type="ECO:0000256" key="10">
    <source>
        <dbReference type="ARBA" id="ARBA00023239"/>
    </source>
</evidence>
<feature type="binding site" evidence="13">
    <location>
        <begin position="397"/>
        <end position="400"/>
    </location>
    <ligand>
        <name>substrate</name>
    </ligand>
</feature>
<evidence type="ECO:0000256" key="8">
    <source>
        <dbReference type="ARBA" id="ARBA00023004"/>
    </source>
</evidence>
<evidence type="ECO:0000256" key="9">
    <source>
        <dbReference type="ARBA" id="ARBA00023014"/>
    </source>
</evidence>
<keyword evidence="4 13" id="KW-0949">S-adenosyl-L-methionine</keyword>
<comment type="pathway">
    <text evidence="2 13">Cofactor biosynthesis; thiamine diphosphate biosynthesis.</text>
</comment>
<feature type="binding site" evidence="13">
    <location>
        <position position="440"/>
    </location>
    <ligand>
        <name>Zn(2+)</name>
        <dbReference type="ChEBI" id="CHEBI:29105"/>
    </ligand>
</feature>